<dbReference type="SUPFAM" id="SSF52540">
    <property type="entry name" value="P-loop containing nucleoside triphosphate hydrolases"/>
    <property type="match status" value="1"/>
</dbReference>
<dbReference type="FunFam" id="3.40.50.300:FF:000032">
    <property type="entry name" value="Export ABC transporter ATP-binding protein"/>
    <property type="match status" value="1"/>
</dbReference>
<evidence type="ECO:0000256" key="3">
    <source>
        <dbReference type="ARBA" id="ARBA00022840"/>
    </source>
</evidence>
<proteinExistence type="inferred from homology"/>
<dbReference type="PANTHER" id="PTHR24220:SF86">
    <property type="entry name" value="ABC TRANSPORTER ABCH.1"/>
    <property type="match status" value="1"/>
</dbReference>
<protein>
    <submittedName>
        <fullName evidence="6">ABC transporter ATP-binding protein</fullName>
    </submittedName>
</protein>
<evidence type="ECO:0000313" key="7">
    <source>
        <dbReference type="Proteomes" id="UP000606935"/>
    </source>
</evidence>
<evidence type="ECO:0000256" key="2">
    <source>
        <dbReference type="ARBA" id="ARBA00022741"/>
    </source>
</evidence>
<sequence>MIEVQALSRHYGSGESRVVALDEVSLRIDENEFVAIMGTSGSGKSTLMNILGCLDSPSGGHYRLSGQDIASMDDESLSTIRNQQIGFIFQTFHLLPRLSALQNVMLPLRYSDISLPAAQQRAAAMLDKVGLGHRSHHKPFEMSGGQRQRVAIARALINNPKVIFADEPTGNLDTRTSEEIMELLCGLHQQGQTIVMVTHEEDIAAHAQRIIRMKDGLVVEDSKCN</sequence>
<dbReference type="CDD" id="cd03255">
    <property type="entry name" value="ABC_MJ0796_LolCDE_FtsE"/>
    <property type="match status" value="1"/>
</dbReference>
<dbReference type="InterPro" id="IPR003439">
    <property type="entry name" value="ABC_transporter-like_ATP-bd"/>
</dbReference>
<accession>A0A917Z1B6</accession>
<dbReference type="GO" id="GO:0005886">
    <property type="term" value="C:plasma membrane"/>
    <property type="evidence" value="ECO:0007669"/>
    <property type="project" value="TreeGrafter"/>
</dbReference>
<evidence type="ECO:0000256" key="1">
    <source>
        <dbReference type="ARBA" id="ARBA00022448"/>
    </source>
</evidence>
<keyword evidence="2" id="KW-0547">Nucleotide-binding</keyword>
<keyword evidence="3 6" id="KW-0067">ATP-binding</keyword>
<name>A0A917Z1B6_9ALTE</name>
<reference evidence="6" key="1">
    <citation type="journal article" date="2014" name="Int. J. Syst. Evol. Microbiol.">
        <title>Complete genome sequence of Corynebacterium casei LMG S-19264T (=DSM 44701T), isolated from a smear-ripened cheese.</title>
        <authorList>
            <consortium name="US DOE Joint Genome Institute (JGI-PGF)"/>
            <person name="Walter F."/>
            <person name="Albersmeier A."/>
            <person name="Kalinowski J."/>
            <person name="Ruckert C."/>
        </authorList>
    </citation>
    <scope>NUCLEOTIDE SEQUENCE</scope>
    <source>
        <strain evidence="6">CGMCC 1.7086</strain>
    </source>
</reference>
<dbReference type="InterPro" id="IPR003593">
    <property type="entry name" value="AAA+_ATPase"/>
</dbReference>
<gene>
    <name evidence="6" type="ORF">GCM10010982_27940</name>
</gene>
<reference evidence="6" key="2">
    <citation type="submission" date="2020-09" db="EMBL/GenBank/DDBJ databases">
        <authorList>
            <person name="Sun Q."/>
            <person name="Zhou Y."/>
        </authorList>
    </citation>
    <scope>NUCLEOTIDE SEQUENCE</scope>
    <source>
        <strain evidence="6">CGMCC 1.7086</strain>
    </source>
</reference>
<dbReference type="GO" id="GO:0022857">
    <property type="term" value="F:transmembrane transporter activity"/>
    <property type="evidence" value="ECO:0007669"/>
    <property type="project" value="TreeGrafter"/>
</dbReference>
<dbReference type="InterPro" id="IPR027417">
    <property type="entry name" value="P-loop_NTPase"/>
</dbReference>
<dbReference type="Gene3D" id="3.40.50.300">
    <property type="entry name" value="P-loop containing nucleotide triphosphate hydrolases"/>
    <property type="match status" value="1"/>
</dbReference>
<keyword evidence="1" id="KW-0813">Transport</keyword>
<dbReference type="GO" id="GO:1902495">
    <property type="term" value="C:transmembrane transporter complex"/>
    <property type="evidence" value="ECO:0007669"/>
    <property type="project" value="UniProtKB-ARBA"/>
</dbReference>
<evidence type="ECO:0000313" key="6">
    <source>
        <dbReference type="EMBL" id="GGO71652.1"/>
    </source>
</evidence>
<comment type="caution">
    <text evidence="6">The sequence shown here is derived from an EMBL/GenBank/DDBJ whole genome shotgun (WGS) entry which is preliminary data.</text>
</comment>
<dbReference type="RefSeq" id="WP_188696374.1">
    <property type="nucleotide sequence ID" value="NZ_BMLS01000004.1"/>
</dbReference>
<dbReference type="Pfam" id="PF00005">
    <property type="entry name" value="ABC_tran"/>
    <property type="match status" value="1"/>
</dbReference>
<evidence type="ECO:0000256" key="4">
    <source>
        <dbReference type="ARBA" id="ARBA00038388"/>
    </source>
</evidence>
<organism evidence="6 7">
    <name type="scientific">Bowmanella pacifica</name>
    <dbReference type="NCBI Taxonomy" id="502051"/>
    <lineage>
        <taxon>Bacteria</taxon>
        <taxon>Pseudomonadati</taxon>
        <taxon>Pseudomonadota</taxon>
        <taxon>Gammaproteobacteria</taxon>
        <taxon>Alteromonadales</taxon>
        <taxon>Alteromonadaceae</taxon>
        <taxon>Bowmanella</taxon>
    </lineage>
</organism>
<dbReference type="PROSITE" id="PS50893">
    <property type="entry name" value="ABC_TRANSPORTER_2"/>
    <property type="match status" value="1"/>
</dbReference>
<dbReference type="InterPro" id="IPR015854">
    <property type="entry name" value="ABC_transpr_LolD-like"/>
</dbReference>
<keyword evidence="7" id="KW-1185">Reference proteome</keyword>
<comment type="similarity">
    <text evidence="4">Belongs to the ABC transporter superfamily. Macrolide exporter (TC 3.A.1.122) family.</text>
</comment>
<feature type="domain" description="ABC transporter" evidence="5">
    <location>
        <begin position="2"/>
        <end position="225"/>
    </location>
</feature>
<dbReference type="InterPro" id="IPR017911">
    <property type="entry name" value="MacB-like_ATP-bd"/>
</dbReference>
<dbReference type="PANTHER" id="PTHR24220">
    <property type="entry name" value="IMPORT ATP-BINDING PROTEIN"/>
    <property type="match status" value="1"/>
</dbReference>
<dbReference type="InterPro" id="IPR017871">
    <property type="entry name" value="ABC_transporter-like_CS"/>
</dbReference>
<dbReference type="EMBL" id="BMLS01000004">
    <property type="protein sequence ID" value="GGO71652.1"/>
    <property type="molecule type" value="Genomic_DNA"/>
</dbReference>
<dbReference type="GO" id="GO:0016887">
    <property type="term" value="F:ATP hydrolysis activity"/>
    <property type="evidence" value="ECO:0007669"/>
    <property type="project" value="InterPro"/>
</dbReference>
<evidence type="ECO:0000259" key="5">
    <source>
        <dbReference type="PROSITE" id="PS50893"/>
    </source>
</evidence>
<dbReference type="Proteomes" id="UP000606935">
    <property type="component" value="Unassembled WGS sequence"/>
</dbReference>
<dbReference type="GO" id="GO:0005524">
    <property type="term" value="F:ATP binding"/>
    <property type="evidence" value="ECO:0007669"/>
    <property type="project" value="UniProtKB-KW"/>
</dbReference>
<dbReference type="SMART" id="SM00382">
    <property type="entry name" value="AAA"/>
    <property type="match status" value="1"/>
</dbReference>
<dbReference type="AlphaFoldDB" id="A0A917Z1B6"/>
<dbReference type="PROSITE" id="PS00211">
    <property type="entry name" value="ABC_TRANSPORTER_1"/>
    <property type="match status" value="1"/>
</dbReference>